<gene>
    <name evidence="3" type="ORF">SAMN02927923_03243</name>
</gene>
<evidence type="ECO:0000256" key="1">
    <source>
        <dbReference type="SAM" id="Phobius"/>
    </source>
</evidence>
<reference evidence="3 4" key="1">
    <citation type="submission" date="2016-10" db="EMBL/GenBank/DDBJ databases">
        <authorList>
            <person name="de Groot N.N."/>
        </authorList>
    </citation>
    <scope>NUCLEOTIDE SEQUENCE [LARGE SCALE GENOMIC DNA]</scope>
    <source>
        <strain evidence="3 4">CGMCC 1.7666</strain>
    </source>
</reference>
<feature type="domain" description="Antitoxin Xre/MbcA/ParS-like toxin-binding" evidence="2">
    <location>
        <begin position="120"/>
        <end position="160"/>
    </location>
</feature>
<dbReference type="InterPro" id="IPR024467">
    <property type="entry name" value="Xre/MbcA/ParS-like_toxin-bd"/>
</dbReference>
<keyword evidence="1" id="KW-0472">Membrane</keyword>
<name>A0A1G5KFG8_9HYPH</name>
<feature type="transmembrane region" description="Helical" evidence="1">
    <location>
        <begin position="6"/>
        <end position="26"/>
    </location>
</feature>
<proteinExistence type="predicted"/>
<accession>A0A1G5KFG8</accession>
<dbReference type="Proteomes" id="UP000199569">
    <property type="component" value="Unassembled WGS sequence"/>
</dbReference>
<sequence>MSFEFWFAAVILPLIVCCLGWGAVLLNEWHCRRRDACGRSATPLPSLGTEDANLVSQAALRAAAHLGLPDPVLAQILGPSVAEIEQARENQVPLIQDRLTLVRMAPLLRLSRVLDHGLGGKPESAASWMTSHNTAFGARPLDVLQAPDGPQRVLDHVQALLGSS</sequence>
<dbReference type="STRING" id="549386.SAMN02927923_03243"/>
<keyword evidence="4" id="KW-1185">Reference proteome</keyword>
<dbReference type="Pfam" id="PF09722">
    <property type="entry name" value="Xre_MbcA_ParS_C"/>
    <property type="match status" value="1"/>
</dbReference>
<evidence type="ECO:0000313" key="4">
    <source>
        <dbReference type="Proteomes" id="UP000199569"/>
    </source>
</evidence>
<evidence type="ECO:0000259" key="2">
    <source>
        <dbReference type="Pfam" id="PF09722"/>
    </source>
</evidence>
<keyword evidence="1" id="KW-0812">Transmembrane</keyword>
<dbReference type="RefSeq" id="WP_091136803.1">
    <property type="nucleotide sequence ID" value="NZ_FMVJ01000009.1"/>
</dbReference>
<dbReference type="AlphaFoldDB" id="A0A1G5KFG8"/>
<evidence type="ECO:0000313" key="3">
    <source>
        <dbReference type="EMBL" id="SCY98709.1"/>
    </source>
</evidence>
<protein>
    <recommendedName>
        <fullName evidence="2">Antitoxin Xre/MbcA/ParS-like toxin-binding domain-containing protein</fullName>
    </recommendedName>
</protein>
<dbReference type="OrthoDB" id="8481084at2"/>
<keyword evidence="1" id="KW-1133">Transmembrane helix</keyword>
<organism evidence="3 4">
    <name type="scientific">Microvirga guangxiensis</name>
    <dbReference type="NCBI Taxonomy" id="549386"/>
    <lineage>
        <taxon>Bacteria</taxon>
        <taxon>Pseudomonadati</taxon>
        <taxon>Pseudomonadota</taxon>
        <taxon>Alphaproteobacteria</taxon>
        <taxon>Hyphomicrobiales</taxon>
        <taxon>Methylobacteriaceae</taxon>
        <taxon>Microvirga</taxon>
    </lineage>
</organism>
<dbReference type="EMBL" id="FMVJ01000009">
    <property type="protein sequence ID" value="SCY98709.1"/>
    <property type="molecule type" value="Genomic_DNA"/>
</dbReference>